<sequence>MGKHQVVGLQRRQYLKVGEEDANNDKVGLLALLVQRESSQQLYLLPEILALVLVWSATRKVVSALPLCHLCDKLQAGVYNALRTSELQELERLSFYRDCPMTYVITCTFFL</sequence>
<gene>
    <name evidence="1" type="ORF">BN9_133150</name>
</gene>
<proteinExistence type="predicted"/>
<dbReference type="EMBL" id="CAIX01001582">
    <property type="protein sequence ID" value="CCI11691.1"/>
    <property type="molecule type" value="Genomic_DNA"/>
</dbReference>
<evidence type="ECO:0000313" key="1">
    <source>
        <dbReference type="EMBL" id="CCI11691.1"/>
    </source>
</evidence>
<comment type="caution">
    <text evidence="1">The sequence shown here is derived from an EMBL/GenBank/DDBJ whole genome shotgun (WGS) entry which is preliminary data.</text>
</comment>
<dbReference type="InParanoid" id="A0A024FXE0"/>
<organism evidence="1 2">
    <name type="scientific">Albugo candida</name>
    <dbReference type="NCBI Taxonomy" id="65357"/>
    <lineage>
        <taxon>Eukaryota</taxon>
        <taxon>Sar</taxon>
        <taxon>Stramenopiles</taxon>
        <taxon>Oomycota</taxon>
        <taxon>Peronosporomycetes</taxon>
        <taxon>Albuginales</taxon>
        <taxon>Albuginaceae</taxon>
        <taxon>Albugo</taxon>
    </lineage>
</organism>
<name>A0A024FXE0_9STRA</name>
<protein>
    <submittedName>
        <fullName evidence="1">Uncharacterized protein</fullName>
    </submittedName>
</protein>
<evidence type="ECO:0000313" key="2">
    <source>
        <dbReference type="Proteomes" id="UP000053237"/>
    </source>
</evidence>
<dbReference type="Proteomes" id="UP000053237">
    <property type="component" value="Unassembled WGS sequence"/>
</dbReference>
<reference evidence="1 2" key="1">
    <citation type="submission" date="2012-05" db="EMBL/GenBank/DDBJ databases">
        <title>Recombination and specialization in a pathogen metapopulation.</title>
        <authorList>
            <person name="Gardiner A."/>
            <person name="Kemen E."/>
            <person name="Schultz-Larsen T."/>
            <person name="MacLean D."/>
            <person name="Van Oosterhout C."/>
            <person name="Jones J.D.G."/>
        </authorList>
    </citation>
    <scope>NUCLEOTIDE SEQUENCE [LARGE SCALE GENOMIC DNA]</scope>
    <source>
        <strain evidence="1 2">Ac Nc2</strain>
    </source>
</reference>
<keyword evidence="2" id="KW-1185">Reference proteome</keyword>
<dbReference type="AlphaFoldDB" id="A0A024FXE0"/>
<accession>A0A024FXE0</accession>